<feature type="chain" id="PRO_5016291382" evidence="6">
    <location>
        <begin position="21"/>
        <end position="558"/>
    </location>
</feature>
<reference evidence="9 10" key="1">
    <citation type="submission" date="2017-08" db="EMBL/GenBank/DDBJ databases">
        <authorList>
            <person name="de Groot N.N."/>
        </authorList>
    </citation>
    <scope>NUCLEOTIDE SEQUENCE [LARGE SCALE GENOMIC DNA]</scope>
    <source>
        <strain evidence="9 10">JA575</strain>
    </source>
</reference>
<keyword evidence="2 6" id="KW-0732">Signal</keyword>
<dbReference type="Pfam" id="PF13505">
    <property type="entry name" value="OMP_b-brl"/>
    <property type="match status" value="1"/>
</dbReference>
<dbReference type="Gene3D" id="2.40.160.20">
    <property type="match status" value="1"/>
</dbReference>
<organism evidence="9 10">
    <name type="scientific">Rhodopseudomonas pentothenatexigens</name>
    <dbReference type="NCBI Taxonomy" id="999699"/>
    <lineage>
        <taxon>Bacteria</taxon>
        <taxon>Pseudomonadati</taxon>
        <taxon>Pseudomonadota</taxon>
        <taxon>Alphaproteobacteria</taxon>
        <taxon>Hyphomicrobiales</taxon>
        <taxon>Nitrobacteraceae</taxon>
        <taxon>Rhodopseudomonas</taxon>
    </lineage>
</organism>
<comment type="similarity">
    <text evidence="5">Belongs to the Omp25/RopB family.</text>
</comment>
<keyword evidence="3" id="KW-0472">Membrane</keyword>
<dbReference type="GO" id="GO:0004190">
    <property type="term" value="F:aspartic-type endopeptidase activity"/>
    <property type="evidence" value="ECO:0007669"/>
    <property type="project" value="InterPro"/>
</dbReference>
<evidence type="ECO:0000313" key="8">
    <source>
        <dbReference type="EMBL" id="RED38756.1"/>
    </source>
</evidence>
<dbReference type="SUPFAM" id="SSF56925">
    <property type="entry name" value="OMPA-like"/>
    <property type="match status" value="1"/>
</dbReference>
<dbReference type="EMBL" id="UFQQ01000003">
    <property type="protein sequence ID" value="SSW89576.1"/>
    <property type="molecule type" value="Genomic_DNA"/>
</dbReference>
<dbReference type="PANTHER" id="PTHR34001">
    <property type="entry name" value="BLL7405 PROTEIN"/>
    <property type="match status" value="1"/>
</dbReference>
<evidence type="ECO:0000313" key="10">
    <source>
        <dbReference type="Proteomes" id="UP000252631"/>
    </source>
</evidence>
<feature type="signal peptide" evidence="6">
    <location>
        <begin position="1"/>
        <end position="20"/>
    </location>
</feature>
<dbReference type="Proteomes" id="UP000252631">
    <property type="component" value="Unassembled WGS sequence"/>
</dbReference>
<dbReference type="EMBL" id="QRDT01000003">
    <property type="protein sequence ID" value="RED38756.1"/>
    <property type="molecule type" value="Genomic_DNA"/>
</dbReference>
<dbReference type="Gene3D" id="2.40.128.90">
    <property type="entry name" value="OMPT-like"/>
    <property type="match status" value="1"/>
</dbReference>
<dbReference type="AlphaFoldDB" id="A0A336JM51"/>
<dbReference type="Proteomes" id="UP000256343">
    <property type="component" value="Unassembled WGS sequence"/>
</dbReference>
<evidence type="ECO:0000256" key="6">
    <source>
        <dbReference type="SAM" id="SignalP"/>
    </source>
</evidence>
<dbReference type="RefSeq" id="WP_114356704.1">
    <property type="nucleotide sequence ID" value="NZ_QRDT01000003.1"/>
</dbReference>
<dbReference type="GO" id="GO:0009279">
    <property type="term" value="C:cell outer membrane"/>
    <property type="evidence" value="ECO:0007669"/>
    <property type="project" value="UniProtKB-SubCell"/>
</dbReference>
<evidence type="ECO:0000256" key="2">
    <source>
        <dbReference type="ARBA" id="ARBA00022729"/>
    </source>
</evidence>
<keyword evidence="11" id="KW-1185">Reference proteome</keyword>
<dbReference type="OrthoDB" id="7591823at2"/>
<dbReference type="InterPro" id="IPR053724">
    <property type="entry name" value="OMP_A26_sf"/>
</dbReference>
<proteinExistence type="inferred from homology"/>
<evidence type="ECO:0000256" key="5">
    <source>
        <dbReference type="ARBA" id="ARBA00038306"/>
    </source>
</evidence>
<evidence type="ECO:0000256" key="4">
    <source>
        <dbReference type="ARBA" id="ARBA00023237"/>
    </source>
</evidence>
<protein>
    <submittedName>
        <fullName evidence="9">Opacity protein-like surface antigen</fullName>
    </submittedName>
</protein>
<dbReference type="InterPro" id="IPR020080">
    <property type="entry name" value="OM_adhesin/peptidase_omptin"/>
</dbReference>
<evidence type="ECO:0000313" key="11">
    <source>
        <dbReference type="Proteomes" id="UP000256343"/>
    </source>
</evidence>
<evidence type="ECO:0000313" key="9">
    <source>
        <dbReference type="EMBL" id="SSW89576.1"/>
    </source>
</evidence>
<accession>A0A336JM51</accession>
<evidence type="ECO:0000256" key="1">
    <source>
        <dbReference type="ARBA" id="ARBA00004442"/>
    </source>
</evidence>
<dbReference type="InterPro" id="IPR011250">
    <property type="entry name" value="OMP/PagP_B-barrel"/>
</dbReference>
<name>A0A336JM51_9BRAD</name>
<gene>
    <name evidence="8" type="ORF">BJ125_103115</name>
    <name evidence="9" type="ORF">SAMN05892882_103115</name>
</gene>
<keyword evidence="4" id="KW-0998">Cell outer membrane</keyword>
<evidence type="ECO:0000259" key="7">
    <source>
        <dbReference type="Pfam" id="PF13505"/>
    </source>
</evidence>
<reference evidence="8 11" key="2">
    <citation type="submission" date="2018-07" db="EMBL/GenBank/DDBJ databases">
        <title>Genomic Encyclopedia of Archaeal and Bacterial Type Strains, Phase II (KMG-II): from individual species to whole genera.</title>
        <authorList>
            <person name="Goeker M."/>
        </authorList>
    </citation>
    <scope>NUCLEOTIDE SEQUENCE [LARGE SCALE GENOMIC DNA]</scope>
    <source>
        <strain evidence="8 11">JA575</strain>
    </source>
</reference>
<sequence>MRRSLVVATALTAALSPAAAADLPRLLPAAPVQWNWTGLYWGAHVGGSFAQSQFPDPLGASLYGGTVRTPAASAGIQVGYNLQRGRWVIGAEADISAMNGNGTNTCMASSGLFISANCRVRQDALATLTARVGLVTGPGGRTLLYGKGGAAYLSERIDITAGNPLQSSTEHNEGRWGWTVGAGVEQALAPAWSVKVEYDYADFGSSQMATPASFALAPGFGYFPTPQGITNVRQDLHGVKVGLNLKFGGDTEARFDDFHLRGSLRGQDAPTLADAEIGARVWYSFGRFQKDLGAGVDPGRQNRLISRLTYQSTSASGEVFGRVDGPYDLFLKGFAGGGTLVSGHMNDEDWIASDGIPYSNTLSDPVKGSIAYATLDVGYNLLRGPDYKFGGFVGYNYYRENKSAYGCVQTAGATASPICGSPIANSVLAMTENDTWHSLRLGFNGELGLGRGLKLSADAAYLPYVKMFGTDNHVMRTDVSDTVSPERGTGQGVQLEAILSYQVSNAFSVGAGARYWAMWATTNAYTNIFGSECPCQTLPTRTERYGTFLQAAYKFDGL</sequence>
<dbReference type="InterPro" id="IPR051692">
    <property type="entry name" value="OMP-like"/>
</dbReference>
<feature type="domain" description="Outer membrane protein beta-barrel" evidence="7">
    <location>
        <begin position="10"/>
        <end position="210"/>
    </location>
</feature>
<dbReference type="InterPro" id="IPR027385">
    <property type="entry name" value="Beta-barrel_OMP"/>
</dbReference>
<evidence type="ECO:0000256" key="3">
    <source>
        <dbReference type="ARBA" id="ARBA00023136"/>
    </source>
</evidence>
<dbReference type="SUPFAM" id="SSF69917">
    <property type="entry name" value="OMPT-like"/>
    <property type="match status" value="1"/>
</dbReference>
<dbReference type="PANTHER" id="PTHR34001:SF3">
    <property type="entry name" value="BLL7405 PROTEIN"/>
    <property type="match status" value="1"/>
</dbReference>
<comment type="subcellular location">
    <subcellularLocation>
        <location evidence="1">Cell outer membrane</location>
    </subcellularLocation>
</comment>